<dbReference type="EMBL" id="CAFBRB010000100">
    <property type="protein sequence ID" value="CAB5076298.1"/>
    <property type="molecule type" value="Genomic_DNA"/>
</dbReference>
<accession>A0A6J7VHQ8</accession>
<gene>
    <name evidence="1" type="ORF">UFOPK2907_01448</name>
    <name evidence="2" type="ORF">UFOPK3241_01055</name>
    <name evidence="3" type="ORF">UFOPK3937_01165</name>
    <name evidence="4" type="ORF">UFOPK4401_00924</name>
</gene>
<dbReference type="EMBL" id="CAFAZX010000066">
    <property type="protein sequence ID" value="CAB4844487.1"/>
    <property type="molecule type" value="Genomic_DNA"/>
</dbReference>
<sequence>MTIAAFIAAFLKILSTPSLVGKLFMLLTKLLAGIPH</sequence>
<dbReference type="EMBL" id="CAFBOJ010000154">
    <property type="protein sequence ID" value="CAB4988668.1"/>
    <property type="molecule type" value="Genomic_DNA"/>
</dbReference>
<organism evidence="4">
    <name type="scientific">freshwater metagenome</name>
    <dbReference type="NCBI Taxonomy" id="449393"/>
    <lineage>
        <taxon>unclassified sequences</taxon>
        <taxon>metagenomes</taxon>
        <taxon>ecological metagenomes</taxon>
    </lineage>
</organism>
<dbReference type="EMBL" id="CAEZZR010000197">
    <property type="protein sequence ID" value="CAB4785908.1"/>
    <property type="molecule type" value="Genomic_DNA"/>
</dbReference>
<evidence type="ECO:0000313" key="1">
    <source>
        <dbReference type="EMBL" id="CAB4785908.1"/>
    </source>
</evidence>
<reference evidence="4" key="1">
    <citation type="submission" date="2020-05" db="EMBL/GenBank/DDBJ databases">
        <authorList>
            <person name="Chiriac C."/>
            <person name="Salcher M."/>
            <person name="Ghai R."/>
            <person name="Kavagutti S V."/>
        </authorList>
    </citation>
    <scope>NUCLEOTIDE SEQUENCE</scope>
</reference>
<evidence type="ECO:0000313" key="4">
    <source>
        <dbReference type="EMBL" id="CAB5076298.1"/>
    </source>
</evidence>
<name>A0A6J7VHQ8_9ZZZZ</name>
<proteinExistence type="predicted"/>
<dbReference type="AlphaFoldDB" id="A0A6J7VHQ8"/>
<evidence type="ECO:0000313" key="3">
    <source>
        <dbReference type="EMBL" id="CAB4988668.1"/>
    </source>
</evidence>
<evidence type="ECO:0000313" key="2">
    <source>
        <dbReference type="EMBL" id="CAB4844487.1"/>
    </source>
</evidence>
<protein>
    <submittedName>
        <fullName evidence="4">Unannotated protein</fullName>
    </submittedName>
</protein>